<reference evidence="1 2" key="1">
    <citation type="journal article" date="2016" name="Nat. Commun.">
        <title>Thousands of microbial genomes shed light on interconnected biogeochemical processes in an aquifer system.</title>
        <authorList>
            <person name="Anantharaman K."/>
            <person name="Brown C.T."/>
            <person name="Hug L.A."/>
            <person name="Sharon I."/>
            <person name="Castelle C.J."/>
            <person name="Probst A.J."/>
            <person name="Thomas B.C."/>
            <person name="Singh A."/>
            <person name="Wilkins M.J."/>
            <person name="Karaoz U."/>
            <person name="Brodie E.L."/>
            <person name="Williams K.H."/>
            <person name="Hubbard S.S."/>
            <person name="Banfield J.F."/>
        </authorList>
    </citation>
    <scope>NUCLEOTIDE SEQUENCE [LARGE SCALE GENOMIC DNA]</scope>
</reference>
<accession>A0A1F6BVB1</accession>
<dbReference type="AlphaFoldDB" id="A0A1F6BVB1"/>
<dbReference type="STRING" id="1798474.A2118_00945"/>
<name>A0A1F6BVB1_9BACT</name>
<evidence type="ECO:0000313" key="2">
    <source>
        <dbReference type="Proteomes" id="UP000179014"/>
    </source>
</evidence>
<protein>
    <submittedName>
        <fullName evidence="1">Uncharacterized protein</fullName>
    </submittedName>
</protein>
<gene>
    <name evidence="1" type="ORF">A2118_00945</name>
</gene>
<evidence type="ECO:0000313" key="1">
    <source>
        <dbReference type="EMBL" id="OGG40886.1"/>
    </source>
</evidence>
<organism evidence="1 2">
    <name type="scientific">Candidatus Kaiserbacteria bacterium GWA2_50_9</name>
    <dbReference type="NCBI Taxonomy" id="1798474"/>
    <lineage>
        <taxon>Bacteria</taxon>
        <taxon>Candidatus Kaiseribacteriota</taxon>
    </lineage>
</organism>
<comment type="caution">
    <text evidence="1">The sequence shown here is derived from an EMBL/GenBank/DDBJ whole genome shotgun (WGS) entry which is preliminary data.</text>
</comment>
<sequence>MRGPQRVAQSTLYGNIQPLVPVGANGLSNFGVMYARFFFPLLLPLKTLSATLHRLKAYIGASLGKLLTQHD</sequence>
<dbReference type="Proteomes" id="UP000179014">
    <property type="component" value="Unassembled WGS sequence"/>
</dbReference>
<dbReference type="EMBL" id="MFKN01000023">
    <property type="protein sequence ID" value="OGG40886.1"/>
    <property type="molecule type" value="Genomic_DNA"/>
</dbReference>
<proteinExistence type="predicted"/>